<dbReference type="AlphaFoldDB" id="A0A396JY14"/>
<dbReference type="Gene3D" id="1.20.1160.11">
    <property type="entry name" value="Paired amphipathic helix"/>
    <property type="match status" value="1"/>
</dbReference>
<dbReference type="PROSITE" id="PS51477">
    <property type="entry name" value="PAH"/>
    <property type="match status" value="1"/>
</dbReference>
<dbReference type="Gramene" id="rna6280">
    <property type="protein sequence ID" value="RHN82154.1"/>
    <property type="gene ID" value="gene6280"/>
</dbReference>
<protein>
    <submittedName>
        <fullName evidence="5">Putative transcription regulator Others family</fullName>
    </submittedName>
</protein>
<evidence type="ECO:0000256" key="1">
    <source>
        <dbReference type="ARBA" id="ARBA00004123"/>
    </source>
</evidence>
<evidence type="ECO:0000256" key="3">
    <source>
        <dbReference type="ARBA" id="ARBA00023242"/>
    </source>
</evidence>
<dbReference type="GO" id="GO:0003714">
    <property type="term" value="F:transcription corepressor activity"/>
    <property type="evidence" value="ECO:0007669"/>
    <property type="project" value="InterPro"/>
</dbReference>
<dbReference type="InterPro" id="IPR003822">
    <property type="entry name" value="PAH"/>
</dbReference>
<dbReference type="InterPro" id="IPR036600">
    <property type="entry name" value="PAH_sf"/>
</dbReference>
<dbReference type="InterPro" id="IPR039774">
    <property type="entry name" value="Sin3-like"/>
</dbReference>
<dbReference type="Pfam" id="PF02671">
    <property type="entry name" value="PAH"/>
    <property type="match status" value="1"/>
</dbReference>
<comment type="subcellular location">
    <subcellularLocation>
        <location evidence="1 4">Nucleus</location>
    </subcellularLocation>
</comment>
<evidence type="ECO:0000313" key="5">
    <source>
        <dbReference type="EMBL" id="RHN82154.1"/>
    </source>
</evidence>
<sequence>MGSSKHLTTEMALAYLKAVRVEFQDEMEKYDEFLNVMKEFKARRIDTGGLVERVKVLLKGHTNLILGFNTFLPKGYEISTNVDDDERENYDEFLKVMRDFKALGIDNEMEQIVQLLSRL</sequence>
<dbReference type="EMBL" id="PSQE01000001">
    <property type="protein sequence ID" value="RHN82154.1"/>
    <property type="molecule type" value="Genomic_DNA"/>
</dbReference>
<evidence type="ECO:0000256" key="4">
    <source>
        <dbReference type="PROSITE-ProRule" id="PRU00810"/>
    </source>
</evidence>
<dbReference type="Proteomes" id="UP000265566">
    <property type="component" value="Chromosome 1"/>
</dbReference>
<keyword evidence="3 4" id="KW-0539">Nucleus</keyword>
<organism evidence="5">
    <name type="scientific">Medicago truncatula</name>
    <name type="common">Barrel medic</name>
    <name type="synonym">Medicago tribuloides</name>
    <dbReference type="NCBI Taxonomy" id="3880"/>
    <lineage>
        <taxon>Eukaryota</taxon>
        <taxon>Viridiplantae</taxon>
        <taxon>Streptophyta</taxon>
        <taxon>Embryophyta</taxon>
        <taxon>Tracheophyta</taxon>
        <taxon>Spermatophyta</taxon>
        <taxon>Magnoliopsida</taxon>
        <taxon>eudicotyledons</taxon>
        <taxon>Gunneridae</taxon>
        <taxon>Pentapetalae</taxon>
        <taxon>rosids</taxon>
        <taxon>fabids</taxon>
        <taxon>Fabales</taxon>
        <taxon>Fabaceae</taxon>
        <taxon>Papilionoideae</taxon>
        <taxon>50 kb inversion clade</taxon>
        <taxon>NPAAA clade</taxon>
        <taxon>Hologalegina</taxon>
        <taxon>IRL clade</taxon>
        <taxon>Trifolieae</taxon>
        <taxon>Medicago</taxon>
    </lineage>
</organism>
<dbReference type="FunFam" id="1.20.1160.11:FF:000001">
    <property type="entry name" value="Paired amphipathic helix protein Sin3"/>
    <property type="match status" value="1"/>
</dbReference>
<comment type="caution">
    <text evidence="5">The sequence shown here is derived from an EMBL/GenBank/DDBJ whole genome shotgun (WGS) entry which is preliminary data.</text>
</comment>
<dbReference type="PANTHER" id="PTHR12346:SF0">
    <property type="entry name" value="SIN3A, ISOFORM G"/>
    <property type="match status" value="1"/>
</dbReference>
<dbReference type="GO" id="GO:0005634">
    <property type="term" value="C:nucleus"/>
    <property type="evidence" value="ECO:0007669"/>
    <property type="project" value="UniProtKB-SubCell"/>
</dbReference>
<keyword evidence="2" id="KW-0678">Repressor</keyword>
<reference evidence="5" key="1">
    <citation type="journal article" date="2018" name="Nat. Plants">
        <title>Whole-genome landscape of Medicago truncatula symbiotic genes.</title>
        <authorList>
            <person name="Pecrix Y."/>
            <person name="Gamas P."/>
            <person name="Carrere S."/>
        </authorList>
    </citation>
    <scope>NUCLEOTIDE SEQUENCE</scope>
    <source>
        <tissue evidence="5">Leaves</tissue>
    </source>
</reference>
<dbReference type="SUPFAM" id="SSF47762">
    <property type="entry name" value="PAH2 domain"/>
    <property type="match status" value="1"/>
</dbReference>
<gene>
    <name evidence="5" type="ORF">MtrunA17_Chr1g0206781</name>
</gene>
<name>A0A396JY14_MEDTR</name>
<evidence type="ECO:0000256" key="2">
    <source>
        <dbReference type="ARBA" id="ARBA00022491"/>
    </source>
</evidence>
<proteinExistence type="predicted"/>
<accession>A0A396JY14</accession>
<dbReference type="PANTHER" id="PTHR12346">
    <property type="entry name" value="SIN3B-RELATED"/>
    <property type="match status" value="1"/>
</dbReference>